<feature type="transmembrane region" description="Helical" evidence="7">
    <location>
        <begin position="6"/>
        <end position="24"/>
    </location>
</feature>
<organism evidence="9 10">
    <name type="scientific">Taishania pollutisoli</name>
    <dbReference type="NCBI Taxonomy" id="2766479"/>
    <lineage>
        <taxon>Bacteria</taxon>
        <taxon>Pseudomonadati</taxon>
        <taxon>Bacteroidota</taxon>
        <taxon>Flavobacteriia</taxon>
        <taxon>Flavobacteriales</taxon>
        <taxon>Crocinitomicaceae</taxon>
        <taxon>Taishania</taxon>
    </lineage>
</organism>
<feature type="transmembrane region" description="Helical" evidence="7">
    <location>
        <begin position="174"/>
        <end position="195"/>
    </location>
</feature>
<name>A0A8J6PD05_9FLAO</name>
<reference evidence="9" key="1">
    <citation type="submission" date="2020-09" db="EMBL/GenBank/DDBJ databases">
        <title>Taishania pollutisoli gen. nov., sp. nov., Isolated from Tetrabromobisphenol A-Contaminated Soil.</title>
        <authorList>
            <person name="Chen Q."/>
        </authorList>
    </citation>
    <scope>NUCLEOTIDE SEQUENCE</scope>
    <source>
        <strain evidence="9">CZZ-1</strain>
    </source>
</reference>
<accession>A0A8J6PD05</accession>
<keyword evidence="5 7" id="KW-1133">Transmembrane helix</keyword>
<dbReference type="InterPro" id="IPR005115">
    <property type="entry name" value="Gly_transporter"/>
</dbReference>
<evidence type="ECO:0000256" key="2">
    <source>
        <dbReference type="ARBA" id="ARBA00008193"/>
    </source>
</evidence>
<dbReference type="EMBL" id="JACVEL010000006">
    <property type="protein sequence ID" value="MBC9812792.1"/>
    <property type="molecule type" value="Genomic_DNA"/>
</dbReference>
<proteinExistence type="inferred from homology"/>
<keyword evidence="10" id="KW-1185">Reference proteome</keyword>
<evidence type="ECO:0000256" key="3">
    <source>
        <dbReference type="ARBA" id="ARBA00022475"/>
    </source>
</evidence>
<dbReference type="PANTHER" id="PTHR30506:SF3">
    <property type="entry name" value="UPF0126 INNER MEMBRANE PROTEIN YADS-RELATED"/>
    <property type="match status" value="1"/>
</dbReference>
<evidence type="ECO:0000256" key="6">
    <source>
        <dbReference type="ARBA" id="ARBA00023136"/>
    </source>
</evidence>
<evidence type="ECO:0000256" key="5">
    <source>
        <dbReference type="ARBA" id="ARBA00022989"/>
    </source>
</evidence>
<sequence length="203" mass="22324">MQIQYWFELFGAAFFAISGALSATEKANIDWFGVTFIAFVTALGGGSLRDVLLGSYPIVWIKDVNFVYAILVGVIVARLFYNPLLQLRKTFFLFDTLGIALFTVVGTSKAISLGIGNINAAAMGMFTAVFGGVIRDILTNEIPIIFRKEIYATACFTGALTYVGLYHLNVDFNVNFAISGGVIILIRILAVVNNWQLPKFIRK</sequence>
<dbReference type="PANTHER" id="PTHR30506">
    <property type="entry name" value="INNER MEMBRANE PROTEIN"/>
    <property type="match status" value="1"/>
</dbReference>
<comment type="similarity">
    <text evidence="2">Belongs to the UPF0126 family.</text>
</comment>
<feature type="domain" description="Glycine transporter" evidence="8">
    <location>
        <begin position="93"/>
        <end position="166"/>
    </location>
</feature>
<dbReference type="GO" id="GO:0005886">
    <property type="term" value="C:plasma membrane"/>
    <property type="evidence" value="ECO:0007669"/>
    <property type="project" value="UniProtKB-SubCell"/>
</dbReference>
<feature type="transmembrane region" description="Helical" evidence="7">
    <location>
        <begin position="60"/>
        <end position="80"/>
    </location>
</feature>
<evidence type="ECO:0000256" key="7">
    <source>
        <dbReference type="SAM" id="Phobius"/>
    </source>
</evidence>
<evidence type="ECO:0000313" key="9">
    <source>
        <dbReference type="EMBL" id="MBC9812792.1"/>
    </source>
</evidence>
<evidence type="ECO:0000256" key="1">
    <source>
        <dbReference type="ARBA" id="ARBA00004651"/>
    </source>
</evidence>
<feature type="transmembrane region" description="Helical" evidence="7">
    <location>
        <begin position="150"/>
        <end position="168"/>
    </location>
</feature>
<dbReference type="Pfam" id="PF03458">
    <property type="entry name" value="Gly_transporter"/>
    <property type="match status" value="2"/>
</dbReference>
<evidence type="ECO:0000259" key="8">
    <source>
        <dbReference type="Pfam" id="PF03458"/>
    </source>
</evidence>
<feature type="transmembrane region" description="Helical" evidence="7">
    <location>
        <begin position="31"/>
        <end position="48"/>
    </location>
</feature>
<keyword evidence="3" id="KW-1003">Cell membrane</keyword>
<evidence type="ECO:0000313" key="10">
    <source>
        <dbReference type="Proteomes" id="UP000652681"/>
    </source>
</evidence>
<dbReference type="Proteomes" id="UP000652681">
    <property type="component" value="Unassembled WGS sequence"/>
</dbReference>
<comment type="caution">
    <text evidence="9">The sequence shown here is derived from an EMBL/GenBank/DDBJ whole genome shotgun (WGS) entry which is preliminary data.</text>
</comment>
<protein>
    <submittedName>
        <fullName evidence="9">Trimeric intracellular cation channel family protein</fullName>
    </submittedName>
</protein>
<evidence type="ECO:0000256" key="4">
    <source>
        <dbReference type="ARBA" id="ARBA00022692"/>
    </source>
</evidence>
<keyword evidence="6 7" id="KW-0472">Membrane</keyword>
<dbReference type="RefSeq" id="WP_163491725.1">
    <property type="nucleotide sequence ID" value="NZ_JACVEL010000006.1"/>
</dbReference>
<keyword evidence="4 7" id="KW-0812">Transmembrane</keyword>
<gene>
    <name evidence="9" type="ORF">H9Y05_09950</name>
</gene>
<feature type="domain" description="Glycine transporter" evidence="8">
    <location>
        <begin position="5"/>
        <end position="81"/>
    </location>
</feature>
<feature type="transmembrane region" description="Helical" evidence="7">
    <location>
        <begin position="92"/>
        <end position="112"/>
    </location>
</feature>
<dbReference type="AlphaFoldDB" id="A0A8J6PD05"/>
<comment type="subcellular location">
    <subcellularLocation>
        <location evidence="1">Cell membrane</location>
        <topology evidence="1">Multi-pass membrane protein</topology>
    </subcellularLocation>
</comment>